<accession>A0A9J6D4V0</accession>
<reference evidence="1" key="2">
    <citation type="submission" date="2021-09" db="EMBL/GenBank/DDBJ databases">
        <authorList>
            <person name="Jia N."/>
            <person name="Wang J."/>
            <person name="Shi W."/>
            <person name="Du L."/>
            <person name="Sun Y."/>
            <person name="Zhan W."/>
            <person name="Jiang J."/>
            <person name="Wang Q."/>
            <person name="Zhang B."/>
            <person name="Ji P."/>
            <person name="Sakyi L.B."/>
            <person name="Cui X."/>
            <person name="Yuan T."/>
            <person name="Jiang B."/>
            <person name="Yang W."/>
            <person name="Lam T.T.-Y."/>
            <person name="Chang Q."/>
            <person name="Ding S."/>
            <person name="Wang X."/>
            <person name="Zhu J."/>
            <person name="Ruan X."/>
            <person name="Zhao L."/>
            <person name="Wei J."/>
            <person name="Que T."/>
            <person name="Du C."/>
            <person name="Cheng J."/>
            <person name="Dai P."/>
            <person name="Han X."/>
            <person name="Huang E."/>
            <person name="Gao Y."/>
            <person name="Liu J."/>
            <person name="Shao H."/>
            <person name="Ye R."/>
            <person name="Li L."/>
            <person name="Wei W."/>
            <person name="Wang X."/>
            <person name="Wang C."/>
            <person name="Huo Q."/>
            <person name="Li W."/>
            <person name="Guo W."/>
            <person name="Chen H."/>
            <person name="Chen S."/>
            <person name="Zhou L."/>
            <person name="Zhou L."/>
            <person name="Ni X."/>
            <person name="Tian J."/>
            <person name="Zhou Y."/>
            <person name="Sheng Y."/>
            <person name="Liu T."/>
            <person name="Pan Y."/>
            <person name="Xia L."/>
            <person name="Li J."/>
            <person name="Zhao F."/>
            <person name="Cao W."/>
        </authorList>
    </citation>
    <scope>NUCLEOTIDE SEQUENCE</scope>
    <source>
        <strain evidence="1">Rmic-2018</strain>
        <tissue evidence="1">Larvae</tissue>
    </source>
</reference>
<evidence type="ECO:0008006" key="3">
    <source>
        <dbReference type="Google" id="ProtNLM"/>
    </source>
</evidence>
<dbReference type="EMBL" id="JABSTU010000011">
    <property type="protein sequence ID" value="KAH8009115.1"/>
    <property type="molecule type" value="Genomic_DNA"/>
</dbReference>
<name>A0A9J6D4V0_RHIMP</name>
<evidence type="ECO:0000313" key="1">
    <source>
        <dbReference type="EMBL" id="KAH8009115.1"/>
    </source>
</evidence>
<organism evidence="1 2">
    <name type="scientific">Rhipicephalus microplus</name>
    <name type="common">Cattle tick</name>
    <name type="synonym">Boophilus microplus</name>
    <dbReference type="NCBI Taxonomy" id="6941"/>
    <lineage>
        <taxon>Eukaryota</taxon>
        <taxon>Metazoa</taxon>
        <taxon>Ecdysozoa</taxon>
        <taxon>Arthropoda</taxon>
        <taxon>Chelicerata</taxon>
        <taxon>Arachnida</taxon>
        <taxon>Acari</taxon>
        <taxon>Parasitiformes</taxon>
        <taxon>Ixodida</taxon>
        <taxon>Ixodoidea</taxon>
        <taxon>Ixodidae</taxon>
        <taxon>Rhipicephalinae</taxon>
        <taxon>Rhipicephalus</taxon>
        <taxon>Boophilus</taxon>
    </lineage>
</organism>
<evidence type="ECO:0000313" key="2">
    <source>
        <dbReference type="Proteomes" id="UP000821866"/>
    </source>
</evidence>
<sequence>MTKIFGRNHEAVFVDAARYQERHRFVAAVVDHTEQHKSSSSIVTLNVETTEEVAIAMAIAHTNALCVISDIQTTVRNYFSGRISPEAKRFLRAGKIHEADKYAHILWLPAPTLLGYLEDSPNEVVHNVGRGLTFPATSHEAAT</sequence>
<reference evidence="1" key="1">
    <citation type="journal article" date="2020" name="Cell">
        <title>Large-Scale Comparative Analyses of Tick Genomes Elucidate Their Genetic Diversity and Vector Capacities.</title>
        <authorList>
            <consortium name="Tick Genome and Microbiome Consortium (TIGMIC)"/>
            <person name="Jia N."/>
            <person name="Wang J."/>
            <person name="Shi W."/>
            <person name="Du L."/>
            <person name="Sun Y."/>
            <person name="Zhan W."/>
            <person name="Jiang J.F."/>
            <person name="Wang Q."/>
            <person name="Zhang B."/>
            <person name="Ji P."/>
            <person name="Bell-Sakyi L."/>
            <person name="Cui X.M."/>
            <person name="Yuan T.T."/>
            <person name="Jiang B.G."/>
            <person name="Yang W.F."/>
            <person name="Lam T.T."/>
            <person name="Chang Q.C."/>
            <person name="Ding S.J."/>
            <person name="Wang X.J."/>
            <person name="Zhu J.G."/>
            <person name="Ruan X.D."/>
            <person name="Zhao L."/>
            <person name="Wei J.T."/>
            <person name="Ye R.Z."/>
            <person name="Que T.C."/>
            <person name="Du C.H."/>
            <person name="Zhou Y.H."/>
            <person name="Cheng J.X."/>
            <person name="Dai P.F."/>
            <person name="Guo W.B."/>
            <person name="Han X.H."/>
            <person name="Huang E.J."/>
            <person name="Li L.F."/>
            <person name="Wei W."/>
            <person name="Gao Y.C."/>
            <person name="Liu J.Z."/>
            <person name="Shao H.Z."/>
            <person name="Wang X."/>
            <person name="Wang C.C."/>
            <person name="Yang T.C."/>
            <person name="Huo Q.B."/>
            <person name="Li W."/>
            <person name="Chen H.Y."/>
            <person name="Chen S.E."/>
            <person name="Zhou L.G."/>
            <person name="Ni X.B."/>
            <person name="Tian J.H."/>
            <person name="Sheng Y."/>
            <person name="Liu T."/>
            <person name="Pan Y.S."/>
            <person name="Xia L.Y."/>
            <person name="Li J."/>
            <person name="Zhao F."/>
            <person name="Cao W.C."/>
        </authorList>
    </citation>
    <scope>NUCLEOTIDE SEQUENCE</scope>
    <source>
        <strain evidence="1">Rmic-2018</strain>
    </source>
</reference>
<protein>
    <recommendedName>
        <fullName evidence="3">Tick transposon</fullName>
    </recommendedName>
</protein>
<keyword evidence="2" id="KW-1185">Reference proteome</keyword>
<gene>
    <name evidence="1" type="ORF">HPB51_010313</name>
</gene>
<proteinExistence type="predicted"/>
<dbReference type="Proteomes" id="UP000821866">
    <property type="component" value="Chromosome 9"/>
</dbReference>
<comment type="caution">
    <text evidence="1">The sequence shown here is derived from an EMBL/GenBank/DDBJ whole genome shotgun (WGS) entry which is preliminary data.</text>
</comment>
<dbReference type="AlphaFoldDB" id="A0A9J6D4V0"/>